<feature type="compositionally biased region" description="Basic residues" evidence="7">
    <location>
        <begin position="291"/>
        <end position="300"/>
    </location>
</feature>
<accession>A0A840YPQ8</accession>
<dbReference type="Gene3D" id="3.20.20.370">
    <property type="entry name" value="Glycoside hydrolase/deacetylase"/>
    <property type="match status" value="1"/>
</dbReference>
<name>A0A840YPQ8_9SPHN</name>
<evidence type="ECO:0000256" key="4">
    <source>
        <dbReference type="ARBA" id="ARBA00020071"/>
    </source>
</evidence>
<evidence type="ECO:0000256" key="7">
    <source>
        <dbReference type="SAM" id="MobiDB-lite"/>
    </source>
</evidence>
<evidence type="ECO:0000256" key="2">
    <source>
        <dbReference type="ARBA" id="ARBA00004613"/>
    </source>
</evidence>
<dbReference type="PANTHER" id="PTHR34216">
    <property type="match status" value="1"/>
</dbReference>
<dbReference type="RefSeq" id="WP_184084616.1">
    <property type="nucleotide sequence ID" value="NZ_JACIJF010000002.1"/>
</dbReference>
<reference evidence="9 10" key="1">
    <citation type="submission" date="2020-08" db="EMBL/GenBank/DDBJ databases">
        <title>Genomic Encyclopedia of Type Strains, Phase IV (KMG-IV): sequencing the most valuable type-strain genomes for metagenomic binning, comparative biology and taxonomic classification.</title>
        <authorList>
            <person name="Goeker M."/>
        </authorList>
    </citation>
    <scope>NUCLEOTIDE SEQUENCE [LARGE SCALE GENOMIC DNA]</scope>
    <source>
        <strain evidence="9 10">DSM 26736</strain>
    </source>
</reference>
<dbReference type="PANTHER" id="PTHR34216:SF3">
    <property type="entry name" value="POLY-BETA-1,6-N-ACETYL-D-GLUCOSAMINE N-DEACETYLASE"/>
    <property type="match status" value="1"/>
</dbReference>
<feature type="domain" description="NodB homology" evidence="8">
    <location>
        <begin position="83"/>
        <end position="263"/>
    </location>
</feature>
<protein>
    <recommendedName>
        <fullName evidence="4">Chitooligosaccharide deacetylase</fullName>
    </recommendedName>
    <alternativeName>
        <fullName evidence="6">Nodulation protein B</fullName>
    </alternativeName>
</protein>
<sequence>MWAKRAALTFAAHSGLSRLADVMTARQLRILCYHGLWLLPGRPHGSCLFMTPDLFEARMARLARSRRPVLALGEAVARMAANDLPPGAVVITIDDGWASTFTHMLPILERYGFPATLYVTSWYAERDLPVMNVAADHMLAQAGHGLHSRRAAIRRIEALPEAERLNALRALGRDAGVDEAWLRLRQFHLMQRGELAAARARGLDLQLHTHRHIDVQSQVGRLAEEVAQNRAFLKGVSGGAEPTHFCLPQRQLPSRSARTARQCRDTVGDAGHRRAECAGMRSATAAPLRGRAGRRHKRVRGVSERHIALSERGAEPVDLGAGGAADPRGSGIEHAAMRSQLSETQGHQDPHTPPRRQGEHRENDQGHHDRDTIRK</sequence>
<evidence type="ECO:0000256" key="5">
    <source>
        <dbReference type="ARBA" id="ARBA00022729"/>
    </source>
</evidence>
<dbReference type="GO" id="GO:0005975">
    <property type="term" value="P:carbohydrate metabolic process"/>
    <property type="evidence" value="ECO:0007669"/>
    <property type="project" value="InterPro"/>
</dbReference>
<dbReference type="InterPro" id="IPR002509">
    <property type="entry name" value="NODB_dom"/>
</dbReference>
<gene>
    <name evidence="9" type="ORF">FHT02_000845</name>
</gene>
<feature type="region of interest" description="Disordered" evidence="7">
    <location>
        <begin position="284"/>
        <end position="375"/>
    </location>
</feature>
<comment type="subcellular location">
    <subcellularLocation>
        <location evidence="2">Secreted</location>
    </subcellularLocation>
</comment>
<dbReference type="GO" id="GO:0005576">
    <property type="term" value="C:extracellular region"/>
    <property type="evidence" value="ECO:0007669"/>
    <property type="project" value="UniProtKB-SubCell"/>
</dbReference>
<proteinExistence type="inferred from homology"/>
<evidence type="ECO:0000256" key="3">
    <source>
        <dbReference type="ARBA" id="ARBA00010973"/>
    </source>
</evidence>
<organism evidence="9 10">
    <name type="scientific">Sphingomonas xinjiangensis</name>
    <dbReference type="NCBI Taxonomy" id="643568"/>
    <lineage>
        <taxon>Bacteria</taxon>
        <taxon>Pseudomonadati</taxon>
        <taxon>Pseudomonadota</taxon>
        <taxon>Alphaproteobacteria</taxon>
        <taxon>Sphingomonadales</taxon>
        <taxon>Sphingomonadaceae</taxon>
        <taxon>Sphingomonas</taxon>
    </lineage>
</organism>
<dbReference type="EMBL" id="JACIJF010000002">
    <property type="protein sequence ID" value="MBB5709623.1"/>
    <property type="molecule type" value="Genomic_DNA"/>
</dbReference>
<evidence type="ECO:0000259" key="8">
    <source>
        <dbReference type="Pfam" id="PF01522"/>
    </source>
</evidence>
<evidence type="ECO:0000256" key="1">
    <source>
        <dbReference type="ARBA" id="ARBA00003236"/>
    </source>
</evidence>
<feature type="compositionally biased region" description="Basic and acidic residues" evidence="7">
    <location>
        <begin position="346"/>
        <end position="375"/>
    </location>
</feature>
<evidence type="ECO:0000313" key="10">
    <source>
        <dbReference type="Proteomes" id="UP000527143"/>
    </source>
</evidence>
<keyword evidence="10" id="KW-1185">Reference proteome</keyword>
<evidence type="ECO:0000256" key="6">
    <source>
        <dbReference type="ARBA" id="ARBA00032976"/>
    </source>
</evidence>
<dbReference type="AlphaFoldDB" id="A0A840YPQ8"/>
<dbReference type="Proteomes" id="UP000527143">
    <property type="component" value="Unassembled WGS sequence"/>
</dbReference>
<comment type="function">
    <text evidence="1">Is involved in generating a small heat-stable compound (Nod), an acylated oligomer of N-acetylglucosamine, that stimulates mitosis in various plant protoplasts.</text>
</comment>
<dbReference type="InterPro" id="IPR011330">
    <property type="entry name" value="Glyco_hydro/deAcase_b/a-brl"/>
</dbReference>
<comment type="caution">
    <text evidence="9">The sequence shown here is derived from an EMBL/GenBank/DDBJ whole genome shotgun (WGS) entry which is preliminary data.</text>
</comment>
<feature type="compositionally biased region" description="Basic and acidic residues" evidence="7">
    <location>
        <begin position="301"/>
        <end position="315"/>
    </location>
</feature>
<dbReference type="InterPro" id="IPR051398">
    <property type="entry name" value="Polysacch_Deacetylase"/>
</dbReference>
<evidence type="ECO:0000313" key="9">
    <source>
        <dbReference type="EMBL" id="MBB5709623.1"/>
    </source>
</evidence>
<comment type="similarity">
    <text evidence="3">Belongs to the polysaccharide deacetylase family.</text>
</comment>
<dbReference type="SUPFAM" id="SSF88713">
    <property type="entry name" value="Glycoside hydrolase/deacetylase"/>
    <property type="match status" value="1"/>
</dbReference>
<dbReference type="GO" id="GO:0016810">
    <property type="term" value="F:hydrolase activity, acting on carbon-nitrogen (but not peptide) bonds"/>
    <property type="evidence" value="ECO:0007669"/>
    <property type="project" value="InterPro"/>
</dbReference>
<dbReference type="Pfam" id="PF01522">
    <property type="entry name" value="Polysacc_deac_1"/>
    <property type="match status" value="1"/>
</dbReference>
<keyword evidence="5" id="KW-0732">Signal</keyword>